<keyword evidence="3" id="KW-1185">Reference proteome</keyword>
<comment type="caution">
    <text evidence="2">The sequence shown here is derived from an EMBL/GenBank/DDBJ whole genome shotgun (WGS) entry which is preliminary data.</text>
</comment>
<gene>
    <name evidence="2" type="ORF">T190607A01A_20329</name>
</gene>
<feature type="signal peptide" evidence="1">
    <location>
        <begin position="1"/>
        <end position="33"/>
    </location>
</feature>
<sequence length="583" mass="65510">MIIMKTSNNPKLLKFLAISAFMLMSFFSCQKEAVDISQPNDNQTFQASSEISQLMSRTATNDGSVDNIIDKANCLEVKLPVTVVVNNIEIIIDSQDDFQEIEDIFDQFDNDIDQLDIQYPITIISGDFTETTINSQAELEELIQSCAGENETDDDIECIDFQYPISISIFNTSFDVIETKKINNDQELYVFIENLDDNTLASLNFPVTMVLADASTVAVNNNEELISTINQAKDSCDEDDDYDYGDDDLDCDVNSIKRNLKECFWEIRNDNGASGLKAKFKEDFTFVVTNPNGVEEASGAWTVTQDGDYAYVQLDSNFQDFNGSWKVVECGDNFLEMTDAAGNFTKLVKDCPDNSNLPAVKEFIKECKWYMYYLKVGGEDLTAQYHDYHFDFKEDGTFIMTTGNDQDLHEGTWVAQEIATGGIAITLSSPTLTSDINDYYLLARLDDDKMVLQGEQEHTLKLERVCDDNSGSGNQVARVKNAMKECAWSVYYFDLDGVDVTQEFPIYFSFNEDGTFAAEGNGANYSGEWEVMMLNDGSTGVVISSSDLPSQLVDEYVVTFDDNDKIHLVDAQQNTLKIKKECN</sequence>
<proteinExistence type="predicted"/>
<reference evidence="2 3" key="1">
    <citation type="submission" date="2024-05" db="EMBL/GenBank/DDBJ databases">
        <authorList>
            <person name="Duchaud E."/>
        </authorList>
    </citation>
    <scope>NUCLEOTIDE SEQUENCE [LARGE SCALE GENOMIC DNA]</scope>
    <source>
        <strain evidence="2">Ena-SAMPLE-TAB-13-05-2024-13:56:06:370-140302</strain>
    </source>
</reference>
<feature type="chain" id="PRO_5047160137" description="Lipocalin-like domain-containing protein" evidence="1">
    <location>
        <begin position="34"/>
        <end position="583"/>
    </location>
</feature>
<protein>
    <recommendedName>
        <fullName evidence="4">Lipocalin-like domain-containing protein</fullName>
    </recommendedName>
</protein>
<organism evidence="2 3">
    <name type="scientific">Tenacibaculum platacis</name>
    <dbReference type="NCBI Taxonomy" id="3137852"/>
    <lineage>
        <taxon>Bacteria</taxon>
        <taxon>Pseudomonadati</taxon>
        <taxon>Bacteroidota</taxon>
        <taxon>Flavobacteriia</taxon>
        <taxon>Flavobacteriales</taxon>
        <taxon>Flavobacteriaceae</taxon>
        <taxon>Tenacibaculum</taxon>
    </lineage>
</organism>
<dbReference type="PROSITE" id="PS51257">
    <property type="entry name" value="PROKAR_LIPOPROTEIN"/>
    <property type="match status" value="1"/>
</dbReference>
<dbReference type="EMBL" id="CAXIXY010000004">
    <property type="protein sequence ID" value="CAL2084583.1"/>
    <property type="molecule type" value="Genomic_DNA"/>
</dbReference>
<keyword evidence="1" id="KW-0732">Signal</keyword>
<evidence type="ECO:0000313" key="2">
    <source>
        <dbReference type="EMBL" id="CAL2084583.1"/>
    </source>
</evidence>
<name>A0ABM9NZ99_9FLAO</name>
<evidence type="ECO:0008006" key="4">
    <source>
        <dbReference type="Google" id="ProtNLM"/>
    </source>
</evidence>
<evidence type="ECO:0000313" key="3">
    <source>
        <dbReference type="Proteomes" id="UP001497416"/>
    </source>
</evidence>
<dbReference type="Proteomes" id="UP001497416">
    <property type="component" value="Unassembled WGS sequence"/>
</dbReference>
<evidence type="ECO:0000256" key="1">
    <source>
        <dbReference type="SAM" id="SignalP"/>
    </source>
</evidence>
<accession>A0ABM9NZ99</accession>